<feature type="domain" description="Mce/MlaD" evidence="2">
    <location>
        <begin position="41"/>
        <end position="114"/>
    </location>
</feature>
<evidence type="ECO:0000256" key="1">
    <source>
        <dbReference type="SAM" id="MobiDB-lite"/>
    </source>
</evidence>
<sequence length="451" mass="47168">MNKSFSERNVLVIGVVGVVLTVVGAVLGVQYREVLALGRYQGYSAYFAEAGGLTVGARVQVSGYDVGKVTGISLDGAKVRVDFEVRKSIPVGDRTEAAIKTATILGEKFVDVIPRGEGRLQGPIPLERTRAPYNLTDALADLTTTIEGIDTQQLSDSLQTLADTFRDTPVDLQAAVQGLGRFSESLNRRDNELRSLLANANRATKVLADRTEQVVTLITSTNALLAELQTESASLDALAGDVSGLSRQLSGLVADNREQLGPTLEKLNKVLTVVDNRRDQVQDAIARLNKVALALGESVASGPYFNAYLANLLPGQFIQPFIDAAFSDLGLDPNTLLPSELADPQVGQQATPALPVPFPRTGQGGEPRLTVPDAITGNPGDRPCGPPGAPAPGPGCYPYREPAPPPAPGGAPPGPPAPPVPDTTPTATTPTPLPVYVPAPGEAATQEGGRG</sequence>
<feature type="domain" description="Mammalian cell entry C-terminal" evidence="3">
    <location>
        <begin position="123"/>
        <end position="294"/>
    </location>
</feature>
<evidence type="ECO:0000313" key="4">
    <source>
        <dbReference type="EMBL" id="EKF21631.1"/>
    </source>
</evidence>
<dbReference type="NCBIfam" id="TIGR00996">
    <property type="entry name" value="Mtu_fam_mce"/>
    <property type="match status" value="1"/>
</dbReference>
<keyword evidence="5" id="KW-1185">Reference proteome</keyword>
<dbReference type="PANTHER" id="PTHR33371">
    <property type="entry name" value="INTERMEMBRANE PHOSPHOLIPID TRANSPORT SYSTEM BINDING PROTEIN MLAD-RELATED"/>
    <property type="match status" value="1"/>
</dbReference>
<accession>K5BDQ9</accession>
<dbReference type="Pfam" id="PF11887">
    <property type="entry name" value="Mce4_CUP1"/>
    <property type="match status" value="1"/>
</dbReference>
<dbReference type="GO" id="GO:0005576">
    <property type="term" value="C:extracellular region"/>
    <property type="evidence" value="ECO:0007669"/>
    <property type="project" value="TreeGrafter"/>
</dbReference>
<reference evidence="4 5" key="1">
    <citation type="journal article" date="2012" name="J. Bacteriol.">
        <title>Genome sequence of Mycobacterium hassiacum DSM 44199, a rare source of heat-stable mycobacterial proteins.</title>
        <authorList>
            <person name="Tiago I."/>
            <person name="Maranha A."/>
            <person name="Mendes V."/>
            <person name="Alarico S."/>
            <person name="Moynihan P.J."/>
            <person name="Clarke A.J."/>
            <person name="Macedo-Ribeiro S."/>
            <person name="Pereira P.J."/>
            <person name="Empadinhas N."/>
        </authorList>
    </citation>
    <scope>NUCLEOTIDE SEQUENCE [LARGE SCALE GENOMIC DNA]</scope>
    <source>
        <strain evidence="5">DSM 44199 / CIP 105218 / JCM 12690 / 3849</strain>
    </source>
</reference>
<dbReference type="STRING" id="1122247.GCA_000379865_00338"/>
<feature type="compositionally biased region" description="Pro residues" evidence="1">
    <location>
        <begin position="384"/>
        <end position="422"/>
    </location>
</feature>
<dbReference type="PRINTS" id="PR01782">
    <property type="entry name" value="MCEVIRFACTOR"/>
</dbReference>
<dbReference type="OrthoDB" id="5241191at2"/>
<protein>
    <submittedName>
        <fullName evidence="4">Mce related family protein</fullName>
    </submittedName>
</protein>
<proteinExistence type="predicted"/>
<dbReference type="PANTHER" id="PTHR33371:SF18">
    <property type="entry name" value="MCE-FAMILY PROTEIN MCE3C"/>
    <property type="match status" value="1"/>
</dbReference>
<name>K5BDQ9_MYCHD</name>
<dbReference type="InterPro" id="IPR003399">
    <property type="entry name" value="Mce/MlaD"/>
</dbReference>
<feature type="region of interest" description="Disordered" evidence="1">
    <location>
        <begin position="349"/>
        <end position="451"/>
    </location>
</feature>
<dbReference type="RefSeq" id="WP_005631569.1">
    <property type="nucleotide sequence ID" value="NZ_AMRA01000123.1"/>
</dbReference>
<dbReference type="PATRIC" id="fig|1122247.3.peg.4190"/>
<evidence type="ECO:0000313" key="5">
    <source>
        <dbReference type="Proteomes" id="UP000006265"/>
    </source>
</evidence>
<dbReference type="Proteomes" id="UP000006265">
    <property type="component" value="Unassembled WGS sequence"/>
</dbReference>
<dbReference type="InterPro" id="IPR005693">
    <property type="entry name" value="Mce"/>
</dbReference>
<dbReference type="AlphaFoldDB" id="K5BDQ9"/>
<evidence type="ECO:0000259" key="3">
    <source>
        <dbReference type="Pfam" id="PF11887"/>
    </source>
</evidence>
<dbReference type="eggNOG" id="COG1463">
    <property type="taxonomic scope" value="Bacteria"/>
</dbReference>
<dbReference type="Pfam" id="PF02470">
    <property type="entry name" value="MlaD"/>
    <property type="match status" value="1"/>
</dbReference>
<dbReference type="InterPro" id="IPR052336">
    <property type="entry name" value="MlaD_Phospholipid_Transporter"/>
</dbReference>
<organism evidence="4 5">
    <name type="scientific">Mycolicibacterium hassiacum (strain DSM 44199 / CIP 105218 / JCM 12690 / 3849)</name>
    <name type="common">Mycobacterium hassiacum</name>
    <dbReference type="NCBI Taxonomy" id="1122247"/>
    <lineage>
        <taxon>Bacteria</taxon>
        <taxon>Bacillati</taxon>
        <taxon>Actinomycetota</taxon>
        <taxon>Actinomycetes</taxon>
        <taxon>Mycobacteriales</taxon>
        <taxon>Mycobacteriaceae</taxon>
        <taxon>Mycolicibacterium</taxon>
    </lineage>
</organism>
<evidence type="ECO:0000259" key="2">
    <source>
        <dbReference type="Pfam" id="PF02470"/>
    </source>
</evidence>
<gene>
    <name evidence="4" type="ORF">C731_4370</name>
</gene>
<dbReference type="InterPro" id="IPR024516">
    <property type="entry name" value="Mce_C"/>
</dbReference>
<comment type="caution">
    <text evidence="4">The sequence shown here is derived from an EMBL/GenBank/DDBJ whole genome shotgun (WGS) entry which is preliminary data.</text>
</comment>
<dbReference type="EMBL" id="AMRA01000123">
    <property type="protein sequence ID" value="EKF21631.1"/>
    <property type="molecule type" value="Genomic_DNA"/>
</dbReference>